<organism evidence="3 4">
    <name type="scientific">Rhodococcus parequi</name>
    <dbReference type="NCBI Taxonomy" id="3137122"/>
    <lineage>
        <taxon>Bacteria</taxon>
        <taxon>Bacillati</taxon>
        <taxon>Actinomycetota</taxon>
        <taxon>Actinomycetes</taxon>
        <taxon>Mycobacteriales</taxon>
        <taxon>Nocardiaceae</taxon>
        <taxon>Rhodococcus</taxon>
    </lineage>
</organism>
<reference evidence="3 4" key="1">
    <citation type="submission" date="2023-11" db="EMBL/GenBank/DDBJ databases">
        <authorList>
            <person name="Val-Calvo J."/>
            <person name="Scortti M."/>
            <person name="Vazquez-Boland J."/>
        </authorList>
    </citation>
    <scope>NUCLEOTIDE SEQUENCE [LARGE SCALE GENOMIC DNA]</scope>
    <source>
        <strain evidence="3 4">PAM 2766</strain>
    </source>
</reference>
<keyword evidence="2" id="KW-1133">Transmembrane helix</keyword>
<comment type="caution">
    <text evidence="3">The sequence shown here is derived from an EMBL/GenBank/DDBJ whole genome shotgun (WGS) entry which is preliminary data.</text>
</comment>
<evidence type="ECO:0000256" key="2">
    <source>
        <dbReference type="SAM" id="Phobius"/>
    </source>
</evidence>
<keyword evidence="2" id="KW-0812">Transmembrane</keyword>
<dbReference type="RefSeq" id="WP_420166317.1">
    <property type="nucleotide sequence ID" value="NZ_JBDLNV010000008.1"/>
</dbReference>
<accession>A0ABW9FKT2</accession>
<sequence length="216" mass="22795">MTGQWPGPPQQPGQPDPWPGTPQGPVGPPQYPGGDPGRYPVPPAPQEKRPVPADVVTAFQLWFVVAALGVVYLAAALFFVHSDRSSFVDQLMDEFAKQNIDPLPTRTEVDQLLTLGLVATGVILTLVLGGLTILFAFKMRKGKNWARMLLTMAGVFTVFSAIPTLFGAGAGSGTAALLMGGAGILQAVAAIGAIVLMHRKESNAYFLNLPPAPPAR</sequence>
<feature type="transmembrane region" description="Helical" evidence="2">
    <location>
        <begin position="175"/>
        <end position="197"/>
    </location>
</feature>
<evidence type="ECO:0000313" key="4">
    <source>
        <dbReference type="Proteomes" id="UP001629745"/>
    </source>
</evidence>
<dbReference type="EMBL" id="JBDLNV010000008">
    <property type="protein sequence ID" value="MFM1725839.1"/>
    <property type="molecule type" value="Genomic_DNA"/>
</dbReference>
<feature type="compositionally biased region" description="Pro residues" evidence="1">
    <location>
        <begin position="1"/>
        <end position="31"/>
    </location>
</feature>
<feature type="region of interest" description="Disordered" evidence="1">
    <location>
        <begin position="1"/>
        <end position="47"/>
    </location>
</feature>
<evidence type="ECO:0000313" key="3">
    <source>
        <dbReference type="EMBL" id="MFM1725839.1"/>
    </source>
</evidence>
<keyword evidence="4" id="KW-1185">Reference proteome</keyword>
<protein>
    <recommendedName>
        <fullName evidence="5">Integral membrane protein</fullName>
    </recommendedName>
</protein>
<feature type="transmembrane region" description="Helical" evidence="2">
    <location>
        <begin position="112"/>
        <end position="137"/>
    </location>
</feature>
<proteinExistence type="predicted"/>
<feature type="transmembrane region" description="Helical" evidence="2">
    <location>
        <begin position="149"/>
        <end position="169"/>
    </location>
</feature>
<gene>
    <name evidence="3" type="ORF">ABEU20_004462</name>
</gene>
<evidence type="ECO:0008006" key="5">
    <source>
        <dbReference type="Google" id="ProtNLM"/>
    </source>
</evidence>
<feature type="transmembrane region" description="Helical" evidence="2">
    <location>
        <begin position="58"/>
        <end position="80"/>
    </location>
</feature>
<keyword evidence="2" id="KW-0472">Membrane</keyword>
<name>A0ABW9FKT2_9NOCA</name>
<evidence type="ECO:0000256" key="1">
    <source>
        <dbReference type="SAM" id="MobiDB-lite"/>
    </source>
</evidence>
<dbReference type="Proteomes" id="UP001629745">
    <property type="component" value="Unassembled WGS sequence"/>
</dbReference>